<protein>
    <recommendedName>
        <fullName evidence="3">DNA-binding protein</fullName>
    </recommendedName>
</protein>
<keyword evidence="2" id="KW-1185">Reference proteome</keyword>
<accession>A0A6L5XLI5</accession>
<gene>
    <name evidence="1" type="ORF">FYJ44_08585</name>
</gene>
<name>A0A6L5XLI5_9BACT</name>
<evidence type="ECO:0008006" key="3">
    <source>
        <dbReference type="Google" id="ProtNLM"/>
    </source>
</evidence>
<proteinExistence type="predicted"/>
<evidence type="ECO:0000313" key="1">
    <source>
        <dbReference type="EMBL" id="MSS28094.1"/>
    </source>
</evidence>
<evidence type="ECO:0000313" key="2">
    <source>
        <dbReference type="Proteomes" id="UP000477488"/>
    </source>
</evidence>
<organism evidence="1 2">
    <name type="scientific">Desulfovibrio porci</name>
    <dbReference type="NCBI Taxonomy" id="2605782"/>
    <lineage>
        <taxon>Bacteria</taxon>
        <taxon>Pseudomonadati</taxon>
        <taxon>Thermodesulfobacteriota</taxon>
        <taxon>Desulfovibrionia</taxon>
        <taxon>Desulfovibrionales</taxon>
        <taxon>Desulfovibrionaceae</taxon>
        <taxon>Desulfovibrio</taxon>
    </lineage>
</organism>
<sequence length="215" mass="24317">MYERQLYEVPRFLTTEEVAEMAGMTVRAVKYNGTRKGWSYGMGRDGVRYWDVSSFSWDMPERLFDGFLRHDAAIKPLRDAAQEEALLFCDILAPIRVNAEYMTYYGDGVLLCRALEIIQDAVTFMPGLYLPYACTGLYFHTGIACETLEAFATGKELATPIFGIERRFWLPILTEWVRRLCLHGQNGAGQGALRVKEPASGKSLRHMKPAVAVAQ</sequence>
<reference evidence="1 2" key="1">
    <citation type="submission" date="2019-09" db="EMBL/GenBank/DDBJ databases">
        <title>In-depth cultivation of the pig gut microbiome towards novel bacterial diversity and tailored functional studies.</title>
        <authorList>
            <person name="Wylensek D."/>
            <person name="Hitch T.C.A."/>
            <person name="Clavel T."/>
        </authorList>
    </citation>
    <scope>NUCLEOTIDE SEQUENCE [LARGE SCALE GENOMIC DNA]</scope>
    <source>
        <strain evidence="1 2">PG-178-WT-4</strain>
    </source>
</reference>
<comment type="caution">
    <text evidence="1">The sequence shown here is derived from an EMBL/GenBank/DDBJ whole genome shotgun (WGS) entry which is preliminary data.</text>
</comment>
<dbReference type="Proteomes" id="UP000477488">
    <property type="component" value="Unassembled WGS sequence"/>
</dbReference>
<dbReference type="AlphaFoldDB" id="A0A6L5XLI5"/>
<dbReference type="EMBL" id="VUMH01000008">
    <property type="protein sequence ID" value="MSS28094.1"/>
    <property type="molecule type" value="Genomic_DNA"/>
</dbReference>
<dbReference type="RefSeq" id="WP_154511182.1">
    <property type="nucleotide sequence ID" value="NZ_VUMH01000008.1"/>
</dbReference>